<feature type="transmembrane region" description="Helical" evidence="5">
    <location>
        <begin position="230"/>
        <end position="250"/>
    </location>
</feature>
<dbReference type="Pfam" id="PF01040">
    <property type="entry name" value="UbiA"/>
    <property type="match status" value="1"/>
</dbReference>
<dbReference type="CDD" id="cd13967">
    <property type="entry name" value="PT_UbiA_5"/>
    <property type="match status" value="1"/>
</dbReference>
<dbReference type="GeneID" id="14309226"/>
<dbReference type="Gene3D" id="1.20.120.1780">
    <property type="entry name" value="UbiA prenyltransferase"/>
    <property type="match status" value="1"/>
</dbReference>
<dbReference type="GO" id="GO:0005886">
    <property type="term" value="C:plasma membrane"/>
    <property type="evidence" value="ECO:0007669"/>
    <property type="project" value="UniProtKB-SubCell"/>
</dbReference>
<evidence type="ECO:0000313" key="7">
    <source>
        <dbReference type="Proteomes" id="UP000010824"/>
    </source>
</evidence>
<keyword evidence="7" id="KW-1185">Reference proteome</keyword>
<evidence type="ECO:0000256" key="4">
    <source>
        <dbReference type="ARBA" id="ARBA00023136"/>
    </source>
</evidence>
<dbReference type="RefSeq" id="WP_015284581.1">
    <property type="nucleotide sequence ID" value="NC_019943.1"/>
</dbReference>
<dbReference type="Proteomes" id="UP000010824">
    <property type="component" value="Chromosome"/>
</dbReference>
<dbReference type="AlphaFoldDB" id="L0HA43"/>
<sequence length="283" mass="30780" precursor="true">MDYRLSATAALLNASCLTALSGSARLYLAFLLAGLPPDCLACFAAGLVIYSTYTLDRVFASSEDKINRTDYAHARRDIGVAVTFVAFITGTALFCSRNIWVAPFIPFFIGYLYSKGIRIGNLRLRLKGSLGGKNLVIGLTWGGTIAMVIAGSDVSILSVLVVFLFFFGKLFINSVIYDMKDTLGDMSAGIRTLPVVLGENNTRLVLAGIFIFIHLLVALSMTFGLLSQEIVILTVSSLTTCLILVFYSSALETSVSWLMRNLRISLIDCEAPVTVLIRFAITH</sequence>
<dbReference type="KEGG" id="mfo:Metfor_0553"/>
<proteinExistence type="predicted"/>
<evidence type="ECO:0000256" key="5">
    <source>
        <dbReference type="SAM" id="Phobius"/>
    </source>
</evidence>
<accession>L0HA43</accession>
<evidence type="ECO:0000256" key="1">
    <source>
        <dbReference type="ARBA" id="ARBA00004651"/>
    </source>
</evidence>
<feature type="transmembrane region" description="Helical" evidence="5">
    <location>
        <begin position="26"/>
        <end position="53"/>
    </location>
</feature>
<feature type="transmembrane region" description="Helical" evidence="5">
    <location>
        <begin position="156"/>
        <end position="177"/>
    </location>
</feature>
<keyword evidence="2 5" id="KW-0812">Transmembrane</keyword>
<dbReference type="InParanoid" id="L0HA43"/>
<keyword evidence="4 5" id="KW-0472">Membrane</keyword>
<gene>
    <name evidence="6" type="ordered locus">Metfor_0553</name>
</gene>
<evidence type="ECO:0000256" key="3">
    <source>
        <dbReference type="ARBA" id="ARBA00022989"/>
    </source>
</evidence>
<evidence type="ECO:0000313" key="6">
    <source>
        <dbReference type="EMBL" id="AGB01617.1"/>
    </source>
</evidence>
<feature type="transmembrane region" description="Helical" evidence="5">
    <location>
        <begin position="74"/>
        <end position="94"/>
    </location>
</feature>
<feature type="transmembrane region" description="Helical" evidence="5">
    <location>
        <begin position="204"/>
        <end position="224"/>
    </location>
</feature>
<reference evidence="6 7" key="2">
    <citation type="journal article" date="2014" name="Genome Announc.">
        <title>Complete Genome Sequence of Methanoregula formicica SMSPT, a Mesophilic Hydrogenotrophic Methanogen Isolated from a Methanogenic Upflow Anaerobic Sludge Blanket Reactor.</title>
        <authorList>
            <person name="Yamamoto K."/>
            <person name="Tamaki H."/>
            <person name="Cadillo-Quiroz H."/>
            <person name="Imachi H."/>
            <person name="Kyrpides N."/>
            <person name="Woyke T."/>
            <person name="Goodwin L."/>
            <person name="Zinder S.H."/>
            <person name="Kamagata Y."/>
            <person name="Liu W.T."/>
        </authorList>
    </citation>
    <scope>NUCLEOTIDE SEQUENCE [LARGE SCALE GENOMIC DNA]</scope>
    <source>
        <strain evidence="7">DSM 22288 / NBRC 105244 / SMSP</strain>
    </source>
</reference>
<dbReference type="HOGENOM" id="CLU_077871_1_0_2"/>
<dbReference type="EMBL" id="CP003167">
    <property type="protein sequence ID" value="AGB01617.1"/>
    <property type="molecule type" value="Genomic_DNA"/>
</dbReference>
<dbReference type="GO" id="GO:0016765">
    <property type="term" value="F:transferase activity, transferring alkyl or aryl (other than methyl) groups"/>
    <property type="evidence" value="ECO:0007669"/>
    <property type="project" value="InterPro"/>
</dbReference>
<evidence type="ECO:0000256" key="2">
    <source>
        <dbReference type="ARBA" id="ARBA00022692"/>
    </source>
</evidence>
<dbReference type="eggNOG" id="arCOG00481">
    <property type="taxonomic scope" value="Archaea"/>
</dbReference>
<organism evidence="6 7">
    <name type="scientific">Methanoregula formicica (strain DSM 22288 / NBRC 105244 / SMSP)</name>
    <dbReference type="NCBI Taxonomy" id="593750"/>
    <lineage>
        <taxon>Archaea</taxon>
        <taxon>Methanobacteriati</taxon>
        <taxon>Methanobacteriota</taxon>
        <taxon>Stenosarchaea group</taxon>
        <taxon>Methanomicrobia</taxon>
        <taxon>Methanomicrobiales</taxon>
        <taxon>Methanoregulaceae</taxon>
        <taxon>Methanoregula</taxon>
    </lineage>
</organism>
<comment type="subcellular location">
    <subcellularLocation>
        <location evidence="1">Cell membrane</location>
        <topology evidence="1">Multi-pass membrane protein</topology>
    </subcellularLocation>
</comment>
<dbReference type="STRING" id="593750.Metfor_0553"/>
<dbReference type="InterPro" id="IPR000537">
    <property type="entry name" value="UbiA_prenyltransferase"/>
</dbReference>
<dbReference type="NCBIfam" id="NF010117">
    <property type="entry name" value="PRK13591.1"/>
    <property type="match status" value="1"/>
</dbReference>
<feature type="transmembrane region" description="Helical" evidence="5">
    <location>
        <begin position="130"/>
        <end position="150"/>
    </location>
</feature>
<name>L0HA43_METFS</name>
<protein>
    <submittedName>
        <fullName evidence="6">4-hydroxybenzoate polyprenyltransferase-like prenyltransferase</fullName>
    </submittedName>
</protein>
<keyword evidence="3 5" id="KW-1133">Transmembrane helix</keyword>
<dbReference type="OrthoDB" id="293340at2157"/>
<keyword evidence="6" id="KW-0808">Transferase</keyword>
<feature type="transmembrane region" description="Helical" evidence="5">
    <location>
        <begin position="100"/>
        <end position="118"/>
    </location>
</feature>
<reference evidence="7" key="1">
    <citation type="submission" date="2011-12" db="EMBL/GenBank/DDBJ databases">
        <title>Complete sequence of Methanoregula formicicum SMSP.</title>
        <authorList>
            <person name="Lucas S."/>
            <person name="Han J."/>
            <person name="Lapidus A."/>
            <person name="Cheng J.-F."/>
            <person name="Goodwin L."/>
            <person name="Pitluck S."/>
            <person name="Peters L."/>
            <person name="Ovchinnikova G."/>
            <person name="Teshima H."/>
            <person name="Detter J.C."/>
            <person name="Han C."/>
            <person name="Tapia R."/>
            <person name="Land M."/>
            <person name="Hauser L."/>
            <person name="Kyrpides N."/>
            <person name="Ivanova N."/>
            <person name="Pagani I."/>
            <person name="Imachi H."/>
            <person name="Tamaki H."/>
            <person name="Sekiguchi Y."/>
            <person name="Kamagata Y."/>
            <person name="Cadillo-Quiroz H."/>
            <person name="Zinder S."/>
            <person name="Liu W.-T."/>
            <person name="Woyke T."/>
        </authorList>
    </citation>
    <scope>NUCLEOTIDE SEQUENCE [LARGE SCALE GENOMIC DNA]</scope>
    <source>
        <strain evidence="7">DSM 22288 / NBRC 105244 / SMSP</strain>
    </source>
</reference>